<organism evidence="2 3">
    <name type="scientific">Hydnum rufescens UP504</name>
    <dbReference type="NCBI Taxonomy" id="1448309"/>
    <lineage>
        <taxon>Eukaryota</taxon>
        <taxon>Fungi</taxon>
        <taxon>Dikarya</taxon>
        <taxon>Basidiomycota</taxon>
        <taxon>Agaricomycotina</taxon>
        <taxon>Agaricomycetes</taxon>
        <taxon>Cantharellales</taxon>
        <taxon>Hydnaceae</taxon>
        <taxon>Hydnum</taxon>
    </lineage>
</organism>
<evidence type="ECO:0000313" key="3">
    <source>
        <dbReference type="Proteomes" id="UP000886523"/>
    </source>
</evidence>
<sequence length="64" mass="7520">MTVSYLLLGGKLIFLPPYSPNYNPIEYSFSSIKAWLQHHYKEDIDKEAPILFLYQAYGWFKCVA</sequence>
<dbReference type="Proteomes" id="UP000886523">
    <property type="component" value="Unassembled WGS sequence"/>
</dbReference>
<evidence type="ECO:0000259" key="1">
    <source>
        <dbReference type="Pfam" id="PF13358"/>
    </source>
</evidence>
<evidence type="ECO:0000313" key="2">
    <source>
        <dbReference type="EMBL" id="KAF9516447.1"/>
    </source>
</evidence>
<name>A0A9P6B313_9AGAM</name>
<dbReference type="InterPro" id="IPR036397">
    <property type="entry name" value="RNaseH_sf"/>
</dbReference>
<dbReference type="Pfam" id="PF13358">
    <property type="entry name" value="DDE_3"/>
    <property type="match status" value="1"/>
</dbReference>
<dbReference type="OrthoDB" id="2266637at2759"/>
<dbReference type="InterPro" id="IPR038717">
    <property type="entry name" value="Tc1-like_DDE_dom"/>
</dbReference>
<reference evidence="2" key="1">
    <citation type="journal article" date="2020" name="Nat. Commun.">
        <title>Large-scale genome sequencing of mycorrhizal fungi provides insights into the early evolution of symbiotic traits.</title>
        <authorList>
            <person name="Miyauchi S."/>
            <person name="Kiss E."/>
            <person name="Kuo A."/>
            <person name="Drula E."/>
            <person name="Kohler A."/>
            <person name="Sanchez-Garcia M."/>
            <person name="Morin E."/>
            <person name="Andreopoulos B."/>
            <person name="Barry K.W."/>
            <person name="Bonito G."/>
            <person name="Buee M."/>
            <person name="Carver A."/>
            <person name="Chen C."/>
            <person name="Cichocki N."/>
            <person name="Clum A."/>
            <person name="Culley D."/>
            <person name="Crous P.W."/>
            <person name="Fauchery L."/>
            <person name="Girlanda M."/>
            <person name="Hayes R.D."/>
            <person name="Keri Z."/>
            <person name="LaButti K."/>
            <person name="Lipzen A."/>
            <person name="Lombard V."/>
            <person name="Magnuson J."/>
            <person name="Maillard F."/>
            <person name="Murat C."/>
            <person name="Nolan M."/>
            <person name="Ohm R.A."/>
            <person name="Pangilinan J."/>
            <person name="Pereira M.F."/>
            <person name="Perotto S."/>
            <person name="Peter M."/>
            <person name="Pfister S."/>
            <person name="Riley R."/>
            <person name="Sitrit Y."/>
            <person name="Stielow J.B."/>
            <person name="Szollosi G."/>
            <person name="Zifcakova L."/>
            <person name="Stursova M."/>
            <person name="Spatafora J.W."/>
            <person name="Tedersoo L."/>
            <person name="Vaario L.M."/>
            <person name="Yamada A."/>
            <person name="Yan M."/>
            <person name="Wang P."/>
            <person name="Xu J."/>
            <person name="Bruns T."/>
            <person name="Baldrian P."/>
            <person name="Vilgalys R."/>
            <person name="Dunand C."/>
            <person name="Henrissat B."/>
            <person name="Grigoriev I.V."/>
            <person name="Hibbett D."/>
            <person name="Nagy L.G."/>
            <person name="Martin F.M."/>
        </authorList>
    </citation>
    <scope>NUCLEOTIDE SEQUENCE</scope>
    <source>
        <strain evidence="2">UP504</strain>
    </source>
</reference>
<accession>A0A9P6B313</accession>
<dbReference type="EMBL" id="MU128939">
    <property type="protein sequence ID" value="KAF9516447.1"/>
    <property type="molecule type" value="Genomic_DNA"/>
</dbReference>
<dbReference type="AlphaFoldDB" id="A0A9P6B313"/>
<gene>
    <name evidence="2" type="ORF">BS47DRAFT_1292255</name>
</gene>
<feature type="domain" description="Tc1-like transposase DDE" evidence="1">
    <location>
        <begin position="11"/>
        <end position="42"/>
    </location>
</feature>
<proteinExistence type="predicted"/>
<dbReference type="GO" id="GO:0003676">
    <property type="term" value="F:nucleic acid binding"/>
    <property type="evidence" value="ECO:0007669"/>
    <property type="project" value="InterPro"/>
</dbReference>
<keyword evidence="3" id="KW-1185">Reference proteome</keyword>
<dbReference type="Gene3D" id="3.30.420.10">
    <property type="entry name" value="Ribonuclease H-like superfamily/Ribonuclease H"/>
    <property type="match status" value="1"/>
</dbReference>
<protein>
    <recommendedName>
        <fullName evidence="1">Tc1-like transposase DDE domain-containing protein</fullName>
    </recommendedName>
</protein>
<comment type="caution">
    <text evidence="2">The sequence shown here is derived from an EMBL/GenBank/DDBJ whole genome shotgun (WGS) entry which is preliminary data.</text>
</comment>